<evidence type="ECO:0000259" key="9">
    <source>
        <dbReference type="PROSITE" id="PS50157"/>
    </source>
</evidence>
<keyword evidence="11" id="KW-1185">Reference proteome</keyword>
<keyword evidence="2" id="KW-0479">Metal-binding</keyword>
<gene>
    <name evidence="10" type="ORF">IAR55_006865</name>
</gene>
<evidence type="ECO:0000256" key="7">
    <source>
        <dbReference type="PROSITE-ProRule" id="PRU00042"/>
    </source>
</evidence>
<feature type="region of interest" description="Disordered" evidence="8">
    <location>
        <begin position="254"/>
        <end position="303"/>
    </location>
</feature>
<dbReference type="PANTHER" id="PTHR46179:SF26">
    <property type="entry name" value="ZINC FINGER PROTEIN 423 HOMOLOG"/>
    <property type="match status" value="1"/>
</dbReference>
<dbReference type="GO" id="GO:0005634">
    <property type="term" value="C:nucleus"/>
    <property type="evidence" value="ECO:0007669"/>
    <property type="project" value="UniProtKB-SubCell"/>
</dbReference>
<dbReference type="Gene3D" id="3.30.160.60">
    <property type="entry name" value="Classic Zinc Finger"/>
    <property type="match status" value="2"/>
</dbReference>
<dbReference type="SMART" id="SM00355">
    <property type="entry name" value="ZnF_C2H2"/>
    <property type="match status" value="2"/>
</dbReference>
<proteinExistence type="predicted"/>
<keyword evidence="4 7" id="KW-0863">Zinc-finger</keyword>
<evidence type="ECO:0000256" key="8">
    <source>
        <dbReference type="SAM" id="MobiDB-lite"/>
    </source>
</evidence>
<evidence type="ECO:0000256" key="5">
    <source>
        <dbReference type="ARBA" id="ARBA00022833"/>
    </source>
</evidence>
<dbReference type="PANTHER" id="PTHR46179">
    <property type="entry name" value="ZINC FINGER PROTEIN"/>
    <property type="match status" value="1"/>
</dbReference>
<dbReference type="RefSeq" id="XP_066799635.1">
    <property type="nucleotide sequence ID" value="XM_066949943.1"/>
</dbReference>
<comment type="subcellular location">
    <subcellularLocation>
        <location evidence="1">Nucleus</location>
    </subcellularLocation>
</comment>
<dbReference type="GO" id="GO:0008270">
    <property type="term" value="F:zinc ion binding"/>
    <property type="evidence" value="ECO:0007669"/>
    <property type="project" value="UniProtKB-KW"/>
</dbReference>
<evidence type="ECO:0000313" key="11">
    <source>
        <dbReference type="Proteomes" id="UP001388673"/>
    </source>
</evidence>
<feature type="domain" description="C2H2-type" evidence="9">
    <location>
        <begin position="238"/>
        <end position="267"/>
    </location>
</feature>
<keyword evidence="6" id="KW-0539">Nucleus</keyword>
<dbReference type="SUPFAM" id="SSF57667">
    <property type="entry name" value="beta-beta-alpha zinc fingers"/>
    <property type="match status" value="1"/>
</dbReference>
<dbReference type="InterPro" id="IPR036236">
    <property type="entry name" value="Znf_C2H2_sf"/>
</dbReference>
<dbReference type="AlphaFoldDB" id="A0AAW0YTI2"/>
<keyword evidence="3" id="KW-0677">Repeat</keyword>
<dbReference type="InterPro" id="IPR051061">
    <property type="entry name" value="Zinc_finger_trans_reg"/>
</dbReference>
<dbReference type="GO" id="GO:0006357">
    <property type="term" value="P:regulation of transcription by RNA polymerase II"/>
    <property type="evidence" value="ECO:0007669"/>
    <property type="project" value="TreeGrafter"/>
</dbReference>
<feature type="compositionally biased region" description="Polar residues" evidence="8">
    <location>
        <begin position="53"/>
        <end position="85"/>
    </location>
</feature>
<sequence>MSSSSYYQFQSLFETLTSPFPTQISHDRSQVGPPSNLEPEQDTPASPYIPFSHSPQRSTPSLPWSAPPTQLNFETHSSPHQQSGEGAQAEWTGIEKQCITPPQVSYTSPYDQQPRSDFRHIQPTFTPAVGYARPPMHVYPGQVEYPSTMHQLYKAPPPPPPPPVLSSTGSWPYPSSMEYAQPMERLMSSSMDHEDMWSERRGGTRNLKKHVCEICSKKFNRPSALITHTSVHTGAKPFMCQREGCGRFFSVQSNLRRHQKTHERKDSEARETQSKSPTIISPPAQGLSPSIPPSQRQSPEAHQPSPYFYDWYQSYQQPHANPIHDATPTSPEIDHATISRSDDSHRYMVSGGGSADNVASYQTSAVAVPRRAMWGTNVGMTGISADYDPLQWAATRGPIGPY</sequence>
<evidence type="ECO:0000256" key="1">
    <source>
        <dbReference type="ARBA" id="ARBA00004123"/>
    </source>
</evidence>
<feature type="region of interest" description="Disordered" evidence="8">
    <location>
        <begin position="18"/>
        <end position="86"/>
    </location>
</feature>
<evidence type="ECO:0000256" key="4">
    <source>
        <dbReference type="ARBA" id="ARBA00022771"/>
    </source>
</evidence>
<accession>A0AAW0YTI2</accession>
<evidence type="ECO:0000256" key="2">
    <source>
        <dbReference type="ARBA" id="ARBA00022723"/>
    </source>
</evidence>
<dbReference type="PROSITE" id="PS50157">
    <property type="entry name" value="ZINC_FINGER_C2H2_2"/>
    <property type="match status" value="2"/>
</dbReference>
<comment type="caution">
    <text evidence="10">The sequence shown here is derived from an EMBL/GenBank/DDBJ whole genome shotgun (WGS) entry which is preliminary data.</text>
</comment>
<dbReference type="FunFam" id="3.30.160.60:FF:001102">
    <property type="entry name" value="Transcription factor IIIA"/>
    <property type="match status" value="1"/>
</dbReference>
<feature type="compositionally biased region" description="Basic and acidic residues" evidence="8">
    <location>
        <begin position="263"/>
        <end position="273"/>
    </location>
</feature>
<dbReference type="EMBL" id="JBCAWK010000014">
    <property type="protein sequence ID" value="KAK8844071.1"/>
    <property type="molecule type" value="Genomic_DNA"/>
</dbReference>
<keyword evidence="5" id="KW-0862">Zinc</keyword>
<name>A0AAW0YTI2_9TREE</name>
<dbReference type="InterPro" id="IPR013087">
    <property type="entry name" value="Znf_C2H2_type"/>
</dbReference>
<organism evidence="10 11">
    <name type="scientific">Kwoniella newhampshirensis</name>
    <dbReference type="NCBI Taxonomy" id="1651941"/>
    <lineage>
        <taxon>Eukaryota</taxon>
        <taxon>Fungi</taxon>
        <taxon>Dikarya</taxon>
        <taxon>Basidiomycota</taxon>
        <taxon>Agaricomycotina</taxon>
        <taxon>Tremellomycetes</taxon>
        <taxon>Tremellales</taxon>
        <taxon>Cryptococcaceae</taxon>
        <taxon>Kwoniella</taxon>
    </lineage>
</organism>
<dbReference type="PROSITE" id="PS00028">
    <property type="entry name" value="ZINC_FINGER_C2H2_1"/>
    <property type="match status" value="2"/>
</dbReference>
<evidence type="ECO:0000256" key="6">
    <source>
        <dbReference type="ARBA" id="ARBA00023242"/>
    </source>
</evidence>
<dbReference type="Pfam" id="PF00096">
    <property type="entry name" value="zf-C2H2"/>
    <property type="match status" value="2"/>
</dbReference>
<dbReference type="Proteomes" id="UP001388673">
    <property type="component" value="Unassembled WGS sequence"/>
</dbReference>
<feature type="domain" description="C2H2-type" evidence="9">
    <location>
        <begin position="210"/>
        <end position="237"/>
    </location>
</feature>
<reference evidence="10 11" key="1">
    <citation type="journal article" date="2024" name="bioRxiv">
        <title>Comparative genomics of Cryptococcus and Kwoniella reveals pathogenesis evolution and contrasting karyotype dynamics via intercentromeric recombination or chromosome fusion.</title>
        <authorList>
            <person name="Coelho M.A."/>
            <person name="David-Palma M."/>
            <person name="Shea T."/>
            <person name="Bowers K."/>
            <person name="McGinley-Smith S."/>
            <person name="Mohammad A.W."/>
            <person name="Gnirke A."/>
            <person name="Yurkov A.M."/>
            <person name="Nowrousian M."/>
            <person name="Sun S."/>
            <person name="Cuomo C.A."/>
            <person name="Heitman J."/>
        </authorList>
    </citation>
    <scope>NUCLEOTIDE SEQUENCE [LARGE SCALE GENOMIC DNA]</scope>
    <source>
        <strain evidence="10 11">CBS 13917</strain>
    </source>
</reference>
<evidence type="ECO:0000256" key="3">
    <source>
        <dbReference type="ARBA" id="ARBA00022737"/>
    </source>
</evidence>
<dbReference type="GeneID" id="92184123"/>
<dbReference type="KEGG" id="kne:92184123"/>
<evidence type="ECO:0000313" key="10">
    <source>
        <dbReference type="EMBL" id="KAK8844071.1"/>
    </source>
</evidence>
<protein>
    <recommendedName>
        <fullName evidence="9">C2H2-type domain-containing protein</fullName>
    </recommendedName>
</protein>